<accession>A0A9N7VL36</accession>
<proteinExistence type="predicted"/>
<name>A0A9N7VL36_PLEPL</name>
<feature type="signal peptide" evidence="2">
    <location>
        <begin position="1"/>
        <end position="16"/>
    </location>
</feature>
<feature type="chain" id="PRO_5040511854" evidence="2">
    <location>
        <begin position="17"/>
        <end position="129"/>
    </location>
</feature>
<dbReference type="EMBL" id="CADEAL010004150">
    <property type="protein sequence ID" value="CAB1452973.1"/>
    <property type="molecule type" value="Genomic_DNA"/>
</dbReference>
<gene>
    <name evidence="3" type="ORF">PLEPLA_LOCUS40723</name>
</gene>
<evidence type="ECO:0000313" key="4">
    <source>
        <dbReference type="Proteomes" id="UP001153269"/>
    </source>
</evidence>
<sequence>MLLAVRFIILKPYGLAGFVGHNYQRSHTFQRCFLLGGKQGAIEGKIGETAEVSQDEKRPHSSKGHGDSGGSVWAGALHGGAEEGHFSTLRSAPGSGLWQAAIPPLPPLPCFTLCNPSAAQQHLSFPQLS</sequence>
<dbReference type="Proteomes" id="UP001153269">
    <property type="component" value="Unassembled WGS sequence"/>
</dbReference>
<comment type="caution">
    <text evidence="3">The sequence shown here is derived from an EMBL/GenBank/DDBJ whole genome shotgun (WGS) entry which is preliminary data.</text>
</comment>
<keyword evidence="2" id="KW-0732">Signal</keyword>
<dbReference type="AlphaFoldDB" id="A0A9N7VL36"/>
<keyword evidence="4" id="KW-1185">Reference proteome</keyword>
<reference evidence="3" key="1">
    <citation type="submission" date="2020-03" db="EMBL/GenBank/DDBJ databases">
        <authorList>
            <person name="Weist P."/>
        </authorList>
    </citation>
    <scope>NUCLEOTIDE SEQUENCE</scope>
</reference>
<evidence type="ECO:0000256" key="2">
    <source>
        <dbReference type="SAM" id="SignalP"/>
    </source>
</evidence>
<evidence type="ECO:0000313" key="3">
    <source>
        <dbReference type="EMBL" id="CAB1452973.1"/>
    </source>
</evidence>
<organism evidence="3 4">
    <name type="scientific">Pleuronectes platessa</name>
    <name type="common">European plaice</name>
    <dbReference type="NCBI Taxonomy" id="8262"/>
    <lineage>
        <taxon>Eukaryota</taxon>
        <taxon>Metazoa</taxon>
        <taxon>Chordata</taxon>
        <taxon>Craniata</taxon>
        <taxon>Vertebrata</taxon>
        <taxon>Euteleostomi</taxon>
        <taxon>Actinopterygii</taxon>
        <taxon>Neopterygii</taxon>
        <taxon>Teleostei</taxon>
        <taxon>Neoteleostei</taxon>
        <taxon>Acanthomorphata</taxon>
        <taxon>Carangaria</taxon>
        <taxon>Pleuronectiformes</taxon>
        <taxon>Pleuronectoidei</taxon>
        <taxon>Pleuronectidae</taxon>
        <taxon>Pleuronectes</taxon>
    </lineage>
</organism>
<feature type="region of interest" description="Disordered" evidence="1">
    <location>
        <begin position="45"/>
        <end position="77"/>
    </location>
</feature>
<evidence type="ECO:0000256" key="1">
    <source>
        <dbReference type="SAM" id="MobiDB-lite"/>
    </source>
</evidence>
<protein>
    <submittedName>
        <fullName evidence="3">Uncharacterized protein</fullName>
    </submittedName>
</protein>